<dbReference type="PRINTS" id="PR00080">
    <property type="entry name" value="SDRFAMILY"/>
</dbReference>
<evidence type="ECO:0000313" key="5">
    <source>
        <dbReference type="Proteomes" id="UP000011200"/>
    </source>
</evidence>
<comment type="similarity">
    <text evidence="1">Belongs to the short-chain dehydrogenases/reductases (SDR) family.</text>
</comment>
<evidence type="ECO:0000256" key="1">
    <source>
        <dbReference type="ARBA" id="ARBA00006484"/>
    </source>
</evidence>
<dbReference type="AlphaFoldDB" id="A0A2U9PX43"/>
<gene>
    <name evidence="4" type="ORF">D806_053460</name>
</gene>
<proteinExistence type="inferred from homology"/>
<keyword evidence="2" id="KW-0560">Oxidoreductase</keyword>
<sequence>MTVIVTGGSRGIGRQIVERLVRDGHDVVFTHSDSDADAADVERTCGAGARGVRLDITDADAPGRLFDTAEATGTVTALVNNAGVTGPLGPLTALDDDALRRTVEVNLVAAARLCREAAQRWQPRPAERRDIVNVSSVAARTASPGEYVVYAATKAALDTLTLGLAKELGPSGVRVNSVRAGTTDTTIHARAGDPDRPRRVARHVPLGRVAEPGEIAAAVAWLLSADAAYVSGSVLDVTGGL</sequence>
<dbReference type="CDD" id="cd05233">
    <property type="entry name" value="SDR_c"/>
    <property type="match status" value="1"/>
</dbReference>
<dbReference type="PRINTS" id="PR00081">
    <property type="entry name" value="GDHRDH"/>
</dbReference>
<reference evidence="4 5" key="1">
    <citation type="journal article" date="2013" name="Genome Announc.">
        <title>Draft genome sequence of MKD8, a conjugal recipient Mycobacterium smegmatis strain.</title>
        <authorList>
            <person name="Gray T.A."/>
            <person name="Palumbo M.J."/>
            <person name="Derbyshire K.M."/>
        </authorList>
    </citation>
    <scope>NUCLEOTIDE SEQUENCE [LARGE SCALE GENOMIC DNA]</scope>
    <source>
        <strain evidence="4 5">MKD8</strain>
    </source>
</reference>
<dbReference type="PANTHER" id="PTHR43639:SF1">
    <property type="entry name" value="SHORT-CHAIN DEHYDROGENASE_REDUCTASE FAMILY PROTEIN"/>
    <property type="match status" value="1"/>
</dbReference>
<dbReference type="PROSITE" id="PS00061">
    <property type="entry name" value="ADH_SHORT"/>
    <property type="match status" value="1"/>
</dbReference>
<evidence type="ECO:0000256" key="2">
    <source>
        <dbReference type="ARBA" id="ARBA00023002"/>
    </source>
</evidence>
<organism evidence="4 5">
    <name type="scientific">Mycolicibacterium smegmatis (strain MKD8)</name>
    <name type="common">Mycobacterium smegmatis</name>
    <dbReference type="NCBI Taxonomy" id="1214915"/>
    <lineage>
        <taxon>Bacteria</taxon>
        <taxon>Bacillati</taxon>
        <taxon>Actinomycetota</taxon>
        <taxon>Actinomycetes</taxon>
        <taxon>Mycobacteriales</taxon>
        <taxon>Mycobacteriaceae</taxon>
        <taxon>Mycolicibacterium</taxon>
    </lineage>
</organism>
<dbReference type="InterPro" id="IPR057326">
    <property type="entry name" value="KR_dom"/>
</dbReference>
<dbReference type="EMBL" id="CP027541">
    <property type="protein sequence ID" value="AWT56294.1"/>
    <property type="molecule type" value="Genomic_DNA"/>
</dbReference>
<dbReference type="GO" id="GO:0016491">
    <property type="term" value="F:oxidoreductase activity"/>
    <property type="evidence" value="ECO:0007669"/>
    <property type="project" value="UniProtKB-KW"/>
</dbReference>
<dbReference type="Proteomes" id="UP000011200">
    <property type="component" value="Chromosome"/>
</dbReference>
<dbReference type="Pfam" id="PF13561">
    <property type="entry name" value="adh_short_C2"/>
    <property type="match status" value="1"/>
</dbReference>
<feature type="domain" description="Ketoreductase" evidence="3">
    <location>
        <begin position="1"/>
        <end position="200"/>
    </location>
</feature>
<dbReference type="Gene3D" id="3.40.50.720">
    <property type="entry name" value="NAD(P)-binding Rossmann-like Domain"/>
    <property type="match status" value="1"/>
</dbReference>
<reference evidence="5" key="2">
    <citation type="submission" date="2018-03" db="EMBL/GenBank/DDBJ databases">
        <authorList>
            <person name="Derbyshire K."/>
            <person name="Gray T.A."/>
            <person name="Champion M."/>
        </authorList>
    </citation>
    <scope>NUCLEOTIDE SEQUENCE [LARGE SCALE GENOMIC DNA]</scope>
    <source>
        <strain evidence="5">MKD8</strain>
    </source>
</reference>
<dbReference type="SMART" id="SM00822">
    <property type="entry name" value="PKS_KR"/>
    <property type="match status" value="1"/>
</dbReference>
<name>A0A2U9PX43_MYCSE</name>
<accession>A0A2U9PX43</accession>
<dbReference type="InterPro" id="IPR002347">
    <property type="entry name" value="SDR_fam"/>
</dbReference>
<dbReference type="SUPFAM" id="SSF51735">
    <property type="entry name" value="NAD(P)-binding Rossmann-fold domains"/>
    <property type="match status" value="1"/>
</dbReference>
<dbReference type="FunFam" id="3.40.50.720:FF:000084">
    <property type="entry name" value="Short-chain dehydrogenase reductase"/>
    <property type="match status" value="1"/>
</dbReference>
<dbReference type="InterPro" id="IPR036291">
    <property type="entry name" value="NAD(P)-bd_dom_sf"/>
</dbReference>
<dbReference type="PANTHER" id="PTHR43639">
    <property type="entry name" value="OXIDOREDUCTASE, SHORT-CHAIN DEHYDROGENASE/REDUCTASE FAMILY (AFU_ORTHOLOGUE AFUA_5G02870)"/>
    <property type="match status" value="1"/>
</dbReference>
<evidence type="ECO:0000313" key="4">
    <source>
        <dbReference type="EMBL" id="AWT56294.1"/>
    </source>
</evidence>
<evidence type="ECO:0000259" key="3">
    <source>
        <dbReference type="SMART" id="SM00822"/>
    </source>
</evidence>
<protein>
    <submittedName>
        <fullName evidence="4">Oxidoreductase</fullName>
    </submittedName>
</protein>
<dbReference type="InterPro" id="IPR020904">
    <property type="entry name" value="Sc_DH/Rdtase_CS"/>
</dbReference>
<dbReference type="RefSeq" id="WP_003896861.1">
    <property type="nucleotide sequence ID" value="NZ_CP027541.1"/>
</dbReference>